<evidence type="ECO:0000259" key="1">
    <source>
        <dbReference type="SMART" id="SM00717"/>
    </source>
</evidence>
<dbReference type="AlphaFoldDB" id="A0A6P8IFU0"/>
<dbReference type="KEGG" id="aten:116300808"/>
<dbReference type="SMART" id="SM00717">
    <property type="entry name" value="SANT"/>
    <property type="match status" value="1"/>
</dbReference>
<gene>
    <name evidence="3" type="primary">LOC116300808</name>
</gene>
<dbReference type="RefSeq" id="XP_031565620.1">
    <property type="nucleotide sequence ID" value="XM_031709760.1"/>
</dbReference>
<evidence type="ECO:0000313" key="3">
    <source>
        <dbReference type="RefSeq" id="XP_031565620.1"/>
    </source>
</evidence>
<dbReference type="GeneID" id="116300808"/>
<evidence type="ECO:0000313" key="2">
    <source>
        <dbReference type="Proteomes" id="UP000515163"/>
    </source>
</evidence>
<dbReference type="Pfam" id="PF00249">
    <property type="entry name" value="Myb_DNA-binding"/>
    <property type="match status" value="1"/>
</dbReference>
<reference evidence="3" key="1">
    <citation type="submission" date="2025-08" db="UniProtKB">
        <authorList>
            <consortium name="RefSeq"/>
        </authorList>
    </citation>
    <scope>IDENTIFICATION</scope>
    <source>
        <tissue evidence="3">Tentacle</tissue>
    </source>
</reference>
<proteinExistence type="predicted"/>
<keyword evidence="2" id="KW-1185">Reference proteome</keyword>
<dbReference type="SUPFAM" id="SSF46689">
    <property type="entry name" value="Homeodomain-like"/>
    <property type="match status" value="1"/>
</dbReference>
<dbReference type="Proteomes" id="UP000515163">
    <property type="component" value="Unplaced"/>
</dbReference>
<dbReference type="OrthoDB" id="10258692at2759"/>
<name>A0A6P8IFU0_ACTTE</name>
<dbReference type="Gene3D" id="1.10.10.60">
    <property type="entry name" value="Homeodomain-like"/>
    <property type="match status" value="1"/>
</dbReference>
<dbReference type="InterPro" id="IPR001005">
    <property type="entry name" value="SANT/Myb"/>
</dbReference>
<organism evidence="2 3">
    <name type="scientific">Actinia tenebrosa</name>
    <name type="common">Australian red waratah sea anemone</name>
    <dbReference type="NCBI Taxonomy" id="6105"/>
    <lineage>
        <taxon>Eukaryota</taxon>
        <taxon>Metazoa</taxon>
        <taxon>Cnidaria</taxon>
        <taxon>Anthozoa</taxon>
        <taxon>Hexacorallia</taxon>
        <taxon>Actiniaria</taxon>
        <taxon>Actiniidae</taxon>
        <taxon>Actinia</taxon>
    </lineage>
</organism>
<accession>A0A6P8IFU0</accession>
<dbReference type="InParanoid" id="A0A6P8IFU0"/>
<sequence>MQITKVKILTPHLQRSDIFYNKWKKEEIKIFEKLYVKLSRSGNKRHVFESIANNLPNKTTRDCVQYYYLFKNIGTFKTKLRKGKKKKTKSPCTTLTHKQ</sequence>
<dbReference type="CDD" id="cd00167">
    <property type="entry name" value="SANT"/>
    <property type="match status" value="1"/>
</dbReference>
<dbReference type="InterPro" id="IPR009057">
    <property type="entry name" value="Homeodomain-like_sf"/>
</dbReference>
<feature type="domain" description="Myb-like" evidence="1">
    <location>
        <begin position="19"/>
        <end position="73"/>
    </location>
</feature>
<protein>
    <submittedName>
        <fullName evidence="3">Nuclear receptor corepressor 1-like</fullName>
    </submittedName>
</protein>